<evidence type="ECO:0000313" key="2">
    <source>
        <dbReference type="Ensembl" id="ENSCSAVP00000008403.1"/>
    </source>
</evidence>
<reference evidence="3" key="1">
    <citation type="submission" date="2003-08" db="EMBL/GenBank/DDBJ databases">
        <authorList>
            <person name="Birren B."/>
            <person name="Nusbaum C."/>
            <person name="Abebe A."/>
            <person name="Abouelleil A."/>
            <person name="Adekoya E."/>
            <person name="Ait-zahra M."/>
            <person name="Allen N."/>
            <person name="Allen T."/>
            <person name="An P."/>
            <person name="Anderson M."/>
            <person name="Anderson S."/>
            <person name="Arachchi H."/>
            <person name="Armbruster J."/>
            <person name="Bachantsang P."/>
            <person name="Baldwin J."/>
            <person name="Barry A."/>
            <person name="Bayul T."/>
            <person name="Blitshsteyn B."/>
            <person name="Bloom T."/>
            <person name="Blye J."/>
            <person name="Boguslavskiy L."/>
            <person name="Borowsky M."/>
            <person name="Boukhgalter B."/>
            <person name="Brunache A."/>
            <person name="Butler J."/>
            <person name="Calixte N."/>
            <person name="Calvo S."/>
            <person name="Camarata J."/>
            <person name="Campo K."/>
            <person name="Chang J."/>
            <person name="Cheshatsang Y."/>
            <person name="Citroen M."/>
            <person name="Collymore A."/>
            <person name="Considine T."/>
            <person name="Cook A."/>
            <person name="Cooke P."/>
            <person name="Corum B."/>
            <person name="Cuomo C."/>
            <person name="David R."/>
            <person name="Dawoe T."/>
            <person name="Degray S."/>
            <person name="Dodge S."/>
            <person name="Dooley K."/>
            <person name="Dorje P."/>
            <person name="Dorjee K."/>
            <person name="Dorris L."/>
            <person name="Duffey N."/>
            <person name="Dupes A."/>
            <person name="Elkins T."/>
            <person name="Engels R."/>
            <person name="Erickson J."/>
            <person name="Farina A."/>
            <person name="Faro S."/>
            <person name="Ferreira P."/>
            <person name="Fischer H."/>
            <person name="Fitzgerald M."/>
            <person name="Foley K."/>
            <person name="Gage D."/>
            <person name="Galagan J."/>
            <person name="Gearin G."/>
            <person name="Gnerre S."/>
            <person name="Gnirke A."/>
            <person name="Goyette A."/>
            <person name="Graham J."/>
            <person name="Grandbois E."/>
            <person name="Gyaltsen K."/>
            <person name="Hafez N."/>
            <person name="Hagopian D."/>
            <person name="Hagos B."/>
            <person name="Hall J."/>
            <person name="Hatcher B."/>
            <person name="Heller A."/>
            <person name="Higgins H."/>
            <person name="Honan T."/>
            <person name="Horn A."/>
            <person name="Houde N."/>
            <person name="Hughes L."/>
            <person name="Hulme W."/>
            <person name="Husby E."/>
            <person name="Iliev I."/>
            <person name="Jaffe D."/>
            <person name="Jones C."/>
            <person name="Kamal M."/>
            <person name="Kamat A."/>
            <person name="Kamvysselis M."/>
            <person name="Karlsson E."/>
            <person name="Kells C."/>
            <person name="Kieu A."/>
            <person name="Kisner P."/>
            <person name="Kodira C."/>
            <person name="Kulbokas E."/>
            <person name="Labutti K."/>
            <person name="Lama D."/>
            <person name="Landers T."/>
            <person name="Leger J."/>
            <person name="Levine S."/>
            <person name="Lewis D."/>
            <person name="Lewis T."/>
            <person name="Lindblad-toh K."/>
            <person name="Liu X."/>
            <person name="Lokyitsang T."/>
            <person name="Lokyitsang Y."/>
            <person name="Lucien O."/>
            <person name="Lui A."/>
            <person name="Ma L.J."/>
            <person name="Mabbitt R."/>
            <person name="Macdonald J."/>
            <person name="Maclean C."/>
            <person name="Major J."/>
            <person name="Manning J."/>
            <person name="Marabella R."/>
            <person name="Maru K."/>
            <person name="Matthews C."/>
            <person name="Mauceli E."/>
            <person name="Mccarthy M."/>
            <person name="Mcdonough S."/>
            <person name="Mcghee T."/>
            <person name="Meldrim J."/>
            <person name="Meneus L."/>
            <person name="Mesirov J."/>
            <person name="Mihalev A."/>
            <person name="Mihova T."/>
            <person name="Mikkelsen T."/>
            <person name="Mlenga V."/>
            <person name="Moru K."/>
            <person name="Mozes J."/>
            <person name="Mulrain L."/>
            <person name="Munson G."/>
            <person name="Naylor J."/>
            <person name="Newes C."/>
            <person name="Nguyen C."/>
            <person name="Nguyen N."/>
            <person name="Nguyen T."/>
            <person name="Nicol R."/>
            <person name="Nielsen C."/>
            <person name="Nizzari M."/>
            <person name="Norbu C."/>
            <person name="Norbu N."/>
            <person name="O'donnell P."/>
            <person name="Okoawo O."/>
            <person name="O'leary S."/>
            <person name="Omotosho B."/>
            <person name="O'neill K."/>
            <person name="Osman S."/>
            <person name="Parker S."/>
            <person name="Perrin D."/>
            <person name="Phunkhang P."/>
            <person name="Piqani B."/>
            <person name="Purcell S."/>
            <person name="Rachupka T."/>
            <person name="Ramasamy U."/>
            <person name="Rameau R."/>
            <person name="Ray V."/>
            <person name="Raymond C."/>
            <person name="Retta R."/>
            <person name="Richardson S."/>
            <person name="Rise C."/>
            <person name="Rodriguez J."/>
            <person name="Rogers J."/>
            <person name="Rogov P."/>
            <person name="Rutman M."/>
            <person name="Schupbach R."/>
            <person name="Seaman C."/>
            <person name="Settipalli S."/>
            <person name="Sharpe T."/>
            <person name="Sheridan J."/>
            <person name="Sherpa N."/>
            <person name="Shi J."/>
            <person name="Smirnov S."/>
            <person name="Smith C."/>
            <person name="Sougnez C."/>
            <person name="Spencer B."/>
            <person name="Stalker J."/>
            <person name="Stange-thomann N."/>
            <person name="Stavropoulos S."/>
            <person name="Stetson K."/>
            <person name="Stone C."/>
            <person name="Stone S."/>
            <person name="Stubbs M."/>
            <person name="Talamas J."/>
            <person name="Tchuinga P."/>
            <person name="Tenzing P."/>
            <person name="Tesfaye S."/>
            <person name="Theodore J."/>
            <person name="Thoulutsang Y."/>
            <person name="Topham K."/>
            <person name="Towey S."/>
            <person name="Tsamla T."/>
            <person name="Tsomo N."/>
            <person name="Vallee D."/>
            <person name="Vassiliev H."/>
            <person name="Venkataraman V."/>
            <person name="Vinson J."/>
            <person name="Vo A."/>
            <person name="Wade C."/>
            <person name="Wang S."/>
            <person name="Wangchuk T."/>
            <person name="Wangdi T."/>
            <person name="Whittaker C."/>
            <person name="Wilkinson J."/>
            <person name="Wu Y."/>
            <person name="Wyman D."/>
            <person name="Yadav S."/>
            <person name="Yang S."/>
            <person name="Yang X."/>
            <person name="Yeager S."/>
            <person name="Yee E."/>
            <person name="Young G."/>
            <person name="Zainoun J."/>
            <person name="Zembeck L."/>
            <person name="Zimmer A."/>
            <person name="Zody M."/>
            <person name="Lander E."/>
        </authorList>
    </citation>
    <scope>NUCLEOTIDE SEQUENCE [LARGE SCALE GENOMIC DNA]</scope>
</reference>
<feature type="compositionally biased region" description="Basic and acidic residues" evidence="1">
    <location>
        <begin position="41"/>
        <end position="66"/>
    </location>
</feature>
<evidence type="ECO:0000313" key="3">
    <source>
        <dbReference type="Proteomes" id="UP000007875"/>
    </source>
</evidence>
<sequence length="111" mass="11743">EDNPGKPRRQRSPTNSLGDDSAPSDSESNKYTKVSSTANKYSDEAETITKTKTTTKTERRTSRKVDLGAAASYTGGNNAPAPVISAPTIKQPTTPAANNNASLLNDIFSPT</sequence>
<reference evidence="2" key="2">
    <citation type="submission" date="2025-08" db="UniProtKB">
        <authorList>
            <consortium name="Ensembl"/>
        </authorList>
    </citation>
    <scope>IDENTIFICATION</scope>
</reference>
<evidence type="ECO:0000256" key="1">
    <source>
        <dbReference type="SAM" id="MobiDB-lite"/>
    </source>
</evidence>
<dbReference type="Ensembl" id="ENSCSAVT00000008512.1">
    <property type="protein sequence ID" value="ENSCSAVP00000008403.1"/>
    <property type="gene ID" value="ENSCSAVG00000004992.1"/>
</dbReference>
<feature type="compositionally biased region" description="Basic residues" evidence="1">
    <location>
        <begin position="1"/>
        <end position="11"/>
    </location>
</feature>
<reference evidence="2" key="3">
    <citation type="submission" date="2025-09" db="UniProtKB">
        <authorList>
            <consortium name="Ensembl"/>
        </authorList>
    </citation>
    <scope>IDENTIFICATION</scope>
</reference>
<name>H2YSU3_CIOSA</name>
<keyword evidence="3" id="KW-1185">Reference proteome</keyword>
<dbReference type="GeneTree" id="ENSGT00940000165824"/>
<organism evidence="2 3">
    <name type="scientific">Ciona savignyi</name>
    <name type="common">Pacific transparent sea squirt</name>
    <dbReference type="NCBI Taxonomy" id="51511"/>
    <lineage>
        <taxon>Eukaryota</taxon>
        <taxon>Metazoa</taxon>
        <taxon>Chordata</taxon>
        <taxon>Tunicata</taxon>
        <taxon>Ascidiacea</taxon>
        <taxon>Phlebobranchia</taxon>
        <taxon>Cionidae</taxon>
        <taxon>Ciona</taxon>
    </lineage>
</organism>
<dbReference type="Proteomes" id="UP000007875">
    <property type="component" value="Unassembled WGS sequence"/>
</dbReference>
<feature type="compositionally biased region" description="Polar residues" evidence="1">
    <location>
        <begin position="12"/>
        <end position="40"/>
    </location>
</feature>
<feature type="compositionally biased region" description="Polar residues" evidence="1">
    <location>
        <begin position="88"/>
        <end position="111"/>
    </location>
</feature>
<dbReference type="HOGENOM" id="CLU_2164047_0_0_1"/>
<protein>
    <submittedName>
        <fullName evidence="2">Uncharacterized protein</fullName>
    </submittedName>
</protein>
<dbReference type="AlphaFoldDB" id="H2YSU3"/>
<proteinExistence type="predicted"/>
<accession>H2YSU3</accession>
<feature type="region of interest" description="Disordered" evidence="1">
    <location>
        <begin position="1"/>
        <end position="111"/>
    </location>
</feature>